<protein>
    <submittedName>
        <fullName evidence="1">Uncharacterized protein</fullName>
    </submittedName>
</protein>
<name>A0AAD4SMM0_9MAGN</name>
<organism evidence="1 2">
    <name type="scientific">Papaver atlanticum</name>
    <dbReference type="NCBI Taxonomy" id="357466"/>
    <lineage>
        <taxon>Eukaryota</taxon>
        <taxon>Viridiplantae</taxon>
        <taxon>Streptophyta</taxon>
        <taxon>Embryophyta</taxon>
        <taxon>Tracheophyta</taxon>
        <taxon>Spermatophyta</taxon>
        <taxon>Magnoliopsida</taxon>
        <taxon>Ranunculales</taxon>
        <taxon>Papaveraceae</taxon>
        <taxon>Papaveroideae</taxon>
        <taxon>Papaver</taxon>
    </lineage>
</organism>
<reference evidence="1" key="1">
    <citation type="submission" date="2022-04" db="EMBL/GenBank/DDBJ databases">
        <title>A functionally conserved STORR gene fusion in Papaver species that diverged 16.8 million years ago.</title>
        <authorList>
            <person name="Catania T."/>
        </authorList>
    </citation>
    <scope>NUCLEOTIDE SEQUENCE</scope>
    <source>
        <strain evidence="1">S-188037</strain>
    </source>
</reference>
<evidence type="ECO:0000313" key="1">
    <source>
        <dbReference type="EMBL" id="KAI3911077.1"/>
    </source>
</evidence>
<proteinExistence type="predicted"/>
<dbReference type="Proteomes" id="UP001202328">
    <property type="component" value="Unassembled WGS sequence"/>
</dbReference>
<dbReference type="EMBL" id="JAJJMB010010084">
    <property type="protein sequence ID" value="KAI3911077.1"/>
    <property type="molecule type" value="Genomic_DNA"/>
</dbReference>
<evidence type="ECO:0000313" key="2">
    <source>
        <dbReference type="Proteomes" id="UP001202328"/>
    </source>
</evidence>
<dbReference type="AlphaFoldDB" id="A0AAD4SMM0"/>
<sequence>MVITGGSSEPTQSWDSYPSVSSHLLDLASDWMRLEESKEESSCTRSNDGNYENLPDEITNSIMKLCVGDKSLGDILHEDTMKCPVTSAPRS</sequence>
<comment type="caution">
    <text evidence="1">The sequence shown here is derived from an EMBL/GenBank/DDBJ whole genome shotgun (WGS) entry which is preliminary data.</text>
</comment>
<accession>A0AAD4SMM0</accession>
<gene>
    <name evidence="1" type="ORF">MKW98_015734</name>
</gene>
<keyword evidence="2" id="KW-1185">Reference proteome</keyword>